<dbReference type="Gene3D" id="3.40.630.30">
    <property type="match status" value="1"/>
</dbReference>
<keyword evidence="2" id="KW-0012">Acyltransferase</keyword>
<proteinExistence type="predicted"/>
<dbReference type="RefSeq" id="WP_055199677.1">
    <property type="nucleotide sequence ID" value="NZ_BTHH01000002.1"/>
</dbReference>
<name>A0A173Y1C5_9FIRM</name>
<dbReference type="eggNOG" id="COG0454">
    <property type="taxonomic scope" value="Bacteria"/>
</dbReference>
<reference evidence="4 5" key="1">
    <citation type="submission" date="2015-09" db="EMBL/GenBank/DDBJ databases">
        <authorList>
            <consortium name="Pathogen Informatics"/>
        </authorList>
    </citation>
    <scope>NUCLEOTIDE SEQUENCE [LARGE SCALE GENOMIC DNA]</scope>
    <source>
        <strain evidence="4 5">2789STDY5834863</strain>
    </source>
</reference>
<evidence type="ECO:0000313" key="4">
    <source>
        <dbReference type="EMBL" id="CUN57360.1"/>
    </source>
</evidence>
<dbReference type="Pfam" id="PF00583">
    <property type="entry name" value="Acetyltransf_1"/>
    <property type="match status" value="1"/>
</dbReference>
<gene>
    <name evidence="4" type="ORF">ERS852478_00497</name>
</gene>
<dbReference type="Proteomes" id="UP000095431">
    <property type="component" value="Unassembled WGS sequence"/>
</dbReference>
<evidence type="ECO:0000256" key="2">
    <source>
        <dbReference type="ARBA" id="ARBA00023315"/>
    </source>
</evidence>
<dbReference type="PANTHER" id="PTHR10908">
    <property type="entry name" value="SEROTONIN N-ACETYLTRANSFERASE"/>
    <property type="match status" value="1"/>
</dbReference>
<dbReference type="InterPro" id="IPR016181">
    <property type="entry name" value="Acyl_CoA_acyltransferase"/>
</dbReference>
<dbReference type="SUPFAM" id="SSF55729">
    <property type="entry name" value="Acyl-CoA N-acyltransferases (Nat)"/>
    <property type="match status" value="1"/>
</dbReference>
<evidence type="ECO:0000259" key="3">
    <source>
        <dbReference type="PROSITE" id="PS51186"/>
    </source>
</evidence>
<accession>A0A173Y1C5</accession>
<dbReference type="GO" id="GO:0008080">
    <property type="term" value="F:N-acetyltransferase activity"/>
    <property type="evidence" value="ECO:0007669"/>
    <property type="project" value="UniProtKB-ARBA"/>
</dbReference>
<dbReference type="InterPro" id="IPR051635">
    <property type="entry name" value="SNAT-like"/>
</dbReference>
<keyword evidence="1 4" id="KW-0808">Transferase</keyword>
<protein>
    <submittedName>
        <fullName evidence="4">Predicted acetyltransferase</fullName>
    </submittedName>
</protein>
<evidence type="ECO:0000313" key="5">
    <source>
        <dbReference type="Proteomes" id="UP000095431"/>
    </source>
</evidence>
<dbReference type="CDD" id="cd04301">
    <property type="entry name" value="NAT_SF"/>
    <property type="match status" value="1"/>
</dbReference>
<evidence type="ECO:0000256" key="1">
    <source>
        <dbReference type="ARBA" id="ARBA00022679"/>
    </source>
</evidence>
<dbReference type="InterPro" id="IPR000182">
    <property type="entry name" value="GNAT_dom"/>
</dbReference>
<dbReference type="PROSITE" id="PS51186">
    <property type="entry name" value="GNAT"/>
    <property type="match status" value="1"/>
</dbReference>
<sequence length="172" mass="19671">MSTNNMDRFEFRCIRPEETQQAIEIEQICFPPNEACSPKSLTERIKATAETFLVAEDKETGKLAAFLNGVPTDEDAFRDEFFTDISLINPEGKNIMLLGLDVRPEYRMQGLGRELVSRYSQREAQKGRKKLFLTCLDEKVKMYEKFGFTDLGQANSTWGGEAWHAMSIEIGR</sequence>
<dbReference type="PANTHER" id="PTHR10908:SF0">
    <property type="entry name" value="SEROTONIN N-ACETYLTRANSFERASE"/>
    <property type="match status" value="1"/>
</dbReference>
<dbReference type="EMBL" id="CYZN01000003">
    <property type="protein sequence ID" value="CUN57360.1"/>
    <property type="molecule type" value="Genomic_DNA"/>
</dbReference>
<dbReference type="AlphaFoldDB" id="A0A173Y1C5"/>
<organism evidence="4 5">
    <name type="scientific">Blautia wexlerae</name>
    <dbReference type="NCBI Taxonomy" id="418240"/>
    <lineage>
        <taxon>Bacteria</taxon>
        <taxon>Bacillati</taxon>
        <taxon>Bacillota</taxon>
        <taxon>Clostridia</taxon>
        <taxon>Lachnospirales</taxon>
        <taxon>Lachnospiraceae</taxon>
        <taxon>Blautia</taxon>
    </lineage>
</organism>
<feature type="domain" description="N-acetyltransferase" evidence="3">
    <location>
        <begin position="9"/>
        <end position="169"/>
    </location>
</feature>